<accession>A0AAI9PCK5</accession>
<dbReference type="AlphaFoldDB" id="A0AAI9PCK5"/>
<reference evidence="4" key="1">
    <citation type="submission" date="2022-06" db="EMBL/GenBank/DDBJ databases">
        <title>Draft genome sequences of Pectobacterium carotovorum subsp. carotovorum str. NBRC12380.</title>
        <authorList>
            <person name="Wakabayashi Y."/>
            <person name="Kojima K."/>
        </authorList>
    </citation>
    <scope>NUCLEOTIDE SEQUENCE</scope>
    <source>
        <strain evidence="4">NBRC 12380</strain>
    </source>
</reference>
<dbReference type="InterPro" id="IPR000182">
    <property type="entry name" value="GNAT_dom"/>
</dbReference>
<evidence type="ECO:0000313" key="7">
    <source>
        <dbReference type="Proteomes" id="UP001165145"/>
    </source>
</evidence>
<evidence type="ECO:0000256" key="1">
    <source>
        <dbReference type="ARBA" id="ARBA00022679"/>
    </source>
</evidence>
<dbReference type="PANTHER" id="PTHR43877">
    <property type="entry name" value="AMINOALKYLPHOSPHONATE N-ACETYLTRANSFERASE-RELATED-RELATED"/>
    <property type="match status" value="1"/>
</dbReference>
<dbReference type="PANTHER" id="PTHR43877:SF2">
    <property type="entry name" value="AMINOALKYLPHOSPHONATE N-ACETYLTRANSFERASE-RELATED"/>
    <property type="match status" value="1"/>
</dbReference>
<dbReference type="EMBL" id="BSRL01000001">
    <property type="protein sequence ID" value="GLV67881.1"/>
    <property type="molecule type" value="Genomic_DNA"/>
</dbReference>
<evidence type="ECO:0000313" key="4">
    <source>
        <dbReference type="EMBL" id="GKX45573.1"/>
    </source>
</evidence>
<reference evidence="5" key="2">
    <citation type="submission" date="2023-02" db="EMBL/GenBank/DDBJ databases">
        <title>Pectobacterium carotovorum subsp. carotovorum NBRC 12380.</title>
        <authorList>
            <person name="Ichikawa N."/>
            <person name="Sato H."/>
            <person name="Tonouchi N."/>
        </authorList>
    </citation>
    <scope>NUCLEOTIDE SEQUENCE</scope>
    <source>
        <strain evidence="5">NBRC 12380</strain>
    </source>
</reference>
<proteinExistence type="predicted"/>
<dbReference type="GO" id="GO:0016747">
    <property type="term" value="F:acyltransferase activity, transferring groups other than amino-acyl groups"/>
    <property type="evidence" value="ECO:0007669"/>
    <property type="project" value="InterPro"/>
</dbReference>
<dbReference type="Pfam" id="PF00583">
    <property type="entry name" value="Acetyltransf_1"/>
    <property type="match status" value="1"/>
</dbReference>
<protein>
    <submittedName>
        <fullName evidence="5">N-acetyltransferase</fullName>
    </submittedName>
</protein>
<dbReference type="PROSITE" id="PS51186">
    <property type="entry name" value="GNAT"/>
    <property type="match status" value="1"/>
</dbReference>
<keyword evidence="1" id="KW-0808">Transferase</keyword>
<feature type="domain" description="N-acetyltransferase" evidence="3">
    <location>
        <begin position="22"/>
        <end position="172"/>
    </location>
</feature>
<name>A0AAI9PCK5_PECCC</name>
<dbReference type="InterPro" id="IPR016181">
    <property type="entry name" value="Acyl_CoA_acyltransferase"/>
</dbReference>
<dbReference type="Gene3D" id="3.40.630.30">
    <property type="match status" value="1"/>
</dbReference>
<organism evidence="5 7">
    <name type="scientific">Pectobacterium carotovorum subsp. carotovorum</name>
    <name type="common">Erwinia carotovora subsp. carotovora</name>
    <dbReference type="NCBI Taxonomy" id="555"/>
    <lineage>
        <taxon>Bacteria</taxon>
        <taxon>Pseudomonadati</taxon>
        <taxon>Pseudomonadota</taxon>
        <taxon>Gammaproteobacteria</taxon>
        <taxon>Enterobacterales</taxon>
        <taxon>Pectobacteriaceae</taxon>
        <taxon>Pectobacterium</taxon>
    </lineage>
</organism>
<dbReference type="Proteomes" id="UP001165145">
    <property type="component" value="Unassembled WGS sequence"/>
</dbReference>
<keyword evidence="6" id="KW-1185">Reference proteome</keyword>
<evidence type="ECO:0000259" key="3">
    <source>
        <dbReference type="PROSITE" id="PS51186"/>
    </source>
</evidence>
<dbReference type="Proteomes" id="UP001058167">
    <property type="component" value="Unassembled WGS sequence"/>
</dbReference>
<dbReference type="CDD" id="cd04301">
    <property type="entry name" value="NAT_SF"/>
    <property type="match status" value="1"/>
</dbReference>
<evidence type="ECO:0000313" key="5">
    <source>
        <dbReference type="EMBL" id="GLV67881.1"/>
    </source>
</evidence>
<sequence>MVTDSPYTLMNQEYLMSDDIFIVTQPEDPIVAPIIDGLFAEYEQRYGDFFGERESDPPGIYQQPHGIFIALLRQGVPIATGAFKRYDSTTAEIKRVWTDNSLRRQGLAGKVMQELEQHARRLGYQHFFLTTGFRQPEAVSLYLSHGYTPQFDITVDPVTYSIPPYDGRLPFKKALFATATPQVARQTEVELITRHLKVC</sequence>
<comment type="caution">
    <text evidence="5">The sequence shown here is derived from an EMBL/GenBank/DDBJ whole genome shotgun (WGS) entry which is preliminary data.</text>
</comment>
<dbReference type="InterPro" id="IPR050832">
    <property type="entry name" value="Bact_Acetyltransf"/>
</dbReference>
<evidence type="ECO:0000256" key="2">
    <source>
        <dbReference type="ARBA" id="ARBA00023315"/>
    </source>
</evidence>
<dbReference type="EMBL" id="BRLF01000001">
    <property type="protein sequence ID" value="GKX45573.1"/>
    <property type="molecule type" value="Genomic_DNA"/>
</dbReference>
<evidence type="ECO:0000313" key="6">
    <source>
        <dbReference type="Proteomes" id="UP001058167"/>
    </source>
</evidence>
<gene>
    <name evidence="5" type="ORF">Pcaca03_03250</name>
    <name evidence="4" type="ORF">SOASR016_03250</name>
</gene>
<keyword evidence="2" id="KW-0012">Acyltransferase</keyword>
<dbReference type="SUPFAM" id="SSF55729">
    <property type="entry name" value="Acyl-CoA N-acyltransferases (Nat)"/>
    <property type="match status" value="1"/>
</dbReference>